<comment type="caution">
    <text evidence="2">The sequence shown here is derived from an EMBL/GenBank/DDBJ whole genome shotgun (WGS) entry which is preliminary data.</text>
</comment>
<evidence type="ECO:0000256" key="1">
    <source>
        <dbReference type="SAM" id="MobiDB-lite"/>
    </source>
</evidence>
<feature type="region of interest" description="Disordered" evidence="1">
    <location>
        <begin position="112"/>
        <end position="132"/>
    </location>
</feature>
<evidence type="ECO:0000313" key="2">
    <source>
        <dbReference type="EMBL" id="GBP29594.1"/>
    </source>
</evidence>
<dbReference type="EMBL" id="BGZK01000222">
    <property type="protein sequence ID" value="GBP29594.1"/>
    <property type="molecule type" value="Genomic_DNA"/>
</dbReference>
<protein>
    <submittedName>
        <fullName evidence="2">Uncharacterized protein</fullName>
    </submittedName>
</protein>
<dbReference type="AlphaFoldDB" id="A0A4C1UUW3"/>
<evidence type="ECO:0000313" key="3">
    <source>
        <dbReference type="Proteomes" id="UP000299102"/>
    </source>
</evidence>
<sequence>MPEDIKDIVIELSERQLPSIPKPKPSRSAFRNKIVVLEYDLNSLLLARDTGVATDEAIKRIVTLGKDIQKRYTARKKALKVRDSVGRPRVEENQCGILVVIKEIAIFGGSTDDRRRTKTAKQGANKGASKVQ</sequence>
<name>A0A4C1UUW3_EUMVA</name>
<dbReference type="OrthoDB" id="7510399at2759"/>
<organism evidence="2 3">
    <name type="scientific">Eumeta variegata</name>
    <name type="common">Bagworm moth</name>
    <name type="synonym">Eumeta japonica</name>
    <dbReference type="NCBI Taxonomy" id="151549"/>
    <lineage>
        <taxon>Eukaryota</taxon>
        <taxon>Metazoa</taxon>
        <taxon>Ecdysozoa</taxon>
        <taxon>Arthropoda</taxon>
        <taxon>Hexapoda</taxon>
        <taxon>Insecta</taxon>
        <taxon>Pterygota</taxon>
        <taxon>Neoptera</taxon>
        <taxon>Endopterygota</taxon>
        <taxon>Lepidoptera</taxon>
        <taxon>Glossata</taxon>
        <taxon>Ditrysia</taxon>
        <taxon>Tineoidea</taxon>
        <taxon>Psychidae</taxon>
        <taxon>Oiketicinae</taxon>
        <taxon>Eumeta</taxon>
    </lineage>
</organism>
<proteinExistence type="predicted"/>
<dbReference type="Proteomes" id="UP000299102">
    <property type="component" value="Unassembled WGS sequence"/>
</dbReference>
<gene>
    <name evidence="2" type="ORF">EVAR_79143_1</name>
</gene>
<reference evidence="2 3" key="1">
    <citation type="journal article" date="2019" name="Commun. Biol.">
        <title>The bagworm genome reveals a unique fibroin gene that provides high tensile strength.</title>
        <authorList>
            <person name="Kono N."/>
            <person name="Nakamura H."/>
            <person name="Ohtoshi R."/>
            <person name="Tomita M."/>
            <person name="Numata K."/>
            <person name="Arakawa K."/>
        </authorList>
    </citation>
    <scope>NUCLEOTIDE SEQUENCE [LARGE SCALE GENOMIC DNA]</scope>
</reference>
<accession>A0A4C1UUW3</accession>
<keyword evidence="3" id="KW-1185">Reference proteome</keyword>